<feature type="binding site" evidence="7">
    <location>
        <position position="268"/>
    </location>
    <ligand>
        <name>Mn(2+)</name>
        <dbReference type="ChEBI" id="CHEBI:29035"/>
        <label>2</label>
    </ligand>
</feature>
<dbReference type="NCBIfam" id="NF002073">
    <property type="entry name" value="PRK00913.1-2"/>
    <property type="match status" value="1"/>
</dbReference>
<feature type="binding site" evidence="7">
    <location>
        <position position="273"/>
    </location>
    <ligand>
        <name>Mn(2+)</name>
        <dbReference type="ChEBI" id="CHEBI:29035"/>
        <label>2</label>
    </ligand>
</feature>
<evidence type="ECO:0000256" key="2">
    <source>
        <dbReference type="ARBA" id="ARBA00000967"/>
    </source>
</evidence>
<keyword evidence="5 7" id="KW-0645">Protease</keyword>
<dbReference type="NCBIfam" id="NF002074">
    <property type="entry name" value="PRK00913.1-4"/>
    <property type="match status" value="1"/>
</dbReference>
<dbReference type="InterPro" id="IPR000819">
    <property type="entry name" value="Peptidase_M17_C"/>
</dbReference>
<evidence type="ECO:0000256" key="6">
    <source>
        <dbReference type="ARBA" id="ARBA00022801"/>
    </source>
</evidence>
<keyword evidence="6 7" id="KW-0378">Hydrolase</keyword>
<dbReference type="Pfam" id="PF02789">
    <property type="entry name" value="Peptidase_M17_N"/>
    <property type="match status" value="1"/>
</dbReference>
<reference evidence="9 10" key="1">
    <citation type="journal article" date="2015" name="Nature">
        <title>rRNA introns, odd ribosomes, and small enigmatic genomes across a large radiation of phyla.</title>
        <authorList>
            <person name="Brown C.T."/>
            <person name="Hug L.A."/>
            <person name="Thomas B.C."/>
            <person name="Sharon I."/>
            <person name="Castelle C.J."/>
            <person name="Singh A."/>
            <person name="Wilkins M.J."/>
            <person name="Williams K.H."/>
            <person name="Banfield J.F."/>
        </authorList>
    </citation>
    <scope>NUCLEOTIDE SEQUENCE [LARGE SCALE GENOMIC DNA]</scope>
</reference>
<dbReference type="GO" id="GO:0030145">
    <property type="term" value="F:manganese ion binding"/>
    <property type="evidence" value="ECO:0007669"/>
    <property type="project" value="UniProtKB-UniRule"/>
</dbReference>
<dbReference type="CDD" id="cd00433">
    <property type="entry name" value="Peptidase_M17"/>
    <property type="match status" value="1"/>
</dbReference>
<feature type="active site" evidence="7">
    <location>
        <position position="354"/>
    </location>
</feature>
<organism evidence="9 10">
    <name type="scientific">Candidatus Gottesmanbacteria bacterium GW2011_GWA2_42_18</name>
    <dbReference type="NCBI Taxonomy" id="1618442"/>
    <lineage>
        <taxon>Bacteria</taxon>
        <taxon>Candidatus Gottesmaniibacteriota</taxon>
    </lineage>
</organism>
<dbReference type="Proteomes" id="UP000034320">
    <property type="component" value="Unassembled WGS sequence"/>
</dbReference>
<dbReference type="InterPro" id="IPR023042">
    <property type="entry name" value="Peptidase_M17_leu_NH2_pept"/>
</dbReference>
<evidence type="ECO:0000256" key="5">
    <source>
        <dbReference type="ARBA" id="ARBA00022670"/>
    </source>
</evidence>
<dbReference type="HAMAP" id="MF_00181">
    <property type="entry name" value="Cytosol_peptidase_M17"/>
    <property type="match status" value="1"/>
</dbReference>
<dbReference type="EC" id="3.4.11.1" evidence="7"/>
<feature type="active site" evidence="7">
    <location>
        <position position="280"/>
    </location>
</feature>
<proteinExistence type="inferred from homology"/>
<evidence type="ECO:0000313" key="9">
    <source>
        <dbReference type="EMBL" id="KKS47063.1"/>
    </source>
</evidence>
<comment type="function">
    <text evidence="7">Presumably involved in the processing and regular turnover of intracellular proteins. Catalyzes the removal of unsubstituted N-terminal amino acids from various peptides.</text>
</comment>
<dbReference type="EMBL" id="LCDD01000009">
    <property type="protein sequence ID" value="KKS47063.1"/>
    <property type="molecule type" value="Genomic_DNA"/>
</dbReference>
<gene>
    <name evidence="7" type="primary">pepA</name>
    <name evidence="9" type="ORF">UV09_C0009G0002</name>
</gene>
<dbReference type="AlphaFoldDB" id="A0A0G1CBN9"/>
<feature type="binding site" evidence="7">
    <location>
        <position position="352"/>
    </location>
    <ligand>
        <name>Mn(2+)</name>
        <dbReference type="ChEBI" id="CHEBI:29035"/>
        <label>1</label>
    </ligand>
</feature>
<comment type="catalytic activity">
    <reaction evidence="1 7">
        <text>Release of an N-terminal amino acid, Xaa-|-Yaa-, in which Xaa is preferably Leu, but may be other amino acids including Pro although not Arg or Lys, and Yaa may be Pro. Amino acid amides and methyl esters are also readily hydrolyzed, but rates on arylamides are exceedingly low.</text>
        <dbReference type="EC" id="3.4.11.1"/>
    </reaction>
</comment>
<evidence type="ECO:0000259" key="8">
    <source>
        <dbReference type="PROSITE" id="PS00631"/>
    </source>
</evidence>
<sequence>MKFTLKVAKPHKLAVDSLNLFLFEEDLAKSFSDFPPQIIVQIKEALNKENFKGATSDQLVISGSLDEAAFYKMSVSGLGKKAEFDLAALYESVGRSIRLSQGTKAVKIAFDLPLFWLDKFGPEKTVEAVVIAAMLSSYKFLKYKSQVEINKIRPIEEIIMVIPAQKLAQAEGGIRGGILIAGATLYARDLVNEPAQITTPPFLAEEAVKIAKNSKGAVTVKIWEEDEIKKNKMEAFLGVSRGSHQPPRFIVMRYKPARSRKKIALLGKGITFDTGGLSLKGSEHMETMKLDMAGAAAVLGVFSVIGEIKPPIEVVGLIAACENMPGGRALKPGDILKAANGKTIEVLNTDAEGRLTLADSLSFAVKSEKPDEMIDLATLTGACVVALGENIAGLFGNDVKLLAALEKASNSSGDRVWQLPLEKSYAELIKSQIADIKNTQTGKYGGAITAALFLNEFTADVPWAHLDIAGPAFAEKVTPLTAVGGTGFGVRLLLNYLKSV</sequence>
<feature type="binding site" evidence="7">
    <location>
        <position position="291"/>
    </location>
    <ligand>
        <name>Mn(2+)</name>
        <dbReference type="ChEBI" id="CHEBI:29035"/>
        <label>2</label>
    </ligand>
</feature>
<dbReference type="PANTHER" id="PTHR11963">
    <property type="entry name" value="LEUCINE AMINOPEPTIDASE-RELATED"/>
    <property type="match status" value="1"/>
</dbReference>
<comment type="caution">
    <text evidence="9">The sequence shown here is derived from an EMBL/GenBank/DDBJ whole genome shotgun (WGS) entry which is preliminary data.</text>
</comment>
<dbReference type="SUPFAM" id="SSF53187">
    <property type="entry name" value="Zn-dependent exopeptidases"/>
    <property type="match status" value="1"/>
</dbReference>
<dbReference type="SUPFAM" id="SSF52949">
    <property type="entry name" value="Macro domain-like"/>
    <property type="match status" value="1"/>
</dbReference>
<dbReference type="PATRIC" id="fig|1618442.3.peg.446"/>
<keyword evidence="4 7" id="KW-0031">Aminopeptidase</keyword>
<keyword evidence="7" id="KW-0464">Manganese</keyword>
<dbReference type="NCBIfam" id="NF002083">
    <property type="entry name" value="PRK00913.3-5"/>
    <property type="match status" value="1"/>
</dbReference>
<keyword evidence="7" id="KW-0963">Cytoplasm</keyword>
<evidence type="ECO:0000256" key="3">
    <source>
        <dbReference type="ARBA" id="ARBA00009528"/>
    </source>
</evidence>
<comment type="cofactor">
    <cofactor evidence="7">
        <name>Mn(2+)</name>
        <dbReference type="ChEBI" id="CHEBI:29035"/>
    </cofactor>
    <text evidence="7">Binds 2 manganese ions per subunit.</text>
</comment>
<comment type="subcellular location">
    <subcellularLocation>
        <location evidence="7">Cytoplasm</location>
    </subcellularLocation>
</comment>
<dbReference type="Gene3D" id="3.40.630.10">
    <property type="entry name" value="Zn peptidases"/>
    <property type="match status" value="1"/>
</dbReference>
<evidence type="ECO:0000256" key="4">
    <source>
        <dbReference type="ARBA" id="ARBA00022438"/>
    </source>
</evidence>
<name>A0A0G1CBN9_9BACT</name>
<evidence type="ECO:0000256" key="7">
    <source>
        <dbReference type="HAMAP-Rule" id="MF_00181"/>
    </source>
</evidence>
<dbReference type="InterPro" id="IPR008283">
    <property type="entry name" value="Peptidase_M17_N"/>
</dbReference>
<evidence type="ECO:0000256" key="1">
    <source>
        <dbReference type="ARBA" id="ARBA00000135"/>
    </source>
</evidence>
<feature type="domain" description="Cytosol aminopeptidase" evidence="8">
    <location>
        <begin position="348"/>
        <end position="355"/>
    </location>
</feature>
<comment type="similarity">
    <text evidence="3 7">Belongs to the peptidase M17 family.</text>
</comment>
<protein>
    <recommendedName>
        <fullName evidence="7">Probable cytosol aminopeptidase</fullName>
        <ecNumber evidence="7">3.4.11.1</ecNumber>
    </recommendedName>
    <alternativeName>
        <fullName evidence="7">Leucine aminopeptidase</fullName>
        <shortName evidence="7">LAP</shortName>
        <ecNumber evidence="7">3.4.11.10</ecNumber>
    </alternativeName>
    <alternativeName>
        <fullName evidence="7">Leucyl aminopeptidase</fullName>
    </alternativeName>
</protein>
<dbReference type="PANTHER" id="PTHR11963:SF23">
    <property type="entry name" value="CYTOSOL AMINOPEPTIDASE"/>
    <property type="match status" value="1"/>
</dbReference>
<dbReference type="GO" id="GO:0070006">
    <property type="term" value="F:metalloaminopeptidase activity"/>
    <property type="evidence" value="ECO:0007669"/>
    <property type="project" value="InterPro"/>
</dbReference>
<dbReference type="Pfam" id="PF00883">
    <property type="entry name" value="Peptidase_M17"/>
    <property type="match status" value="1"/>
</dbReference>
<dbReference type="PROSITE" id="PS00631">
    <property type="entry name" value="CYTOSOL_AP"/>
    <property type="match status" value="1"/>
</dbReference>
<evidence type="ECO:0000313" key="10">
    <source>
        <dbReference type="Proteomes" id="UP000034320"/>
    </source>
</evidence>
<dbReference type="EC" id="3.4.11.10" evidence="7"/>
<feature type="binding site" evidence="7">
    <location>
        <position position="273"/>
    </location>
    <ligand>
        <name>Mn(2+)</name>
        <dbReference type="ChEBI" id="CHEBI:29035"/>
        <label>1</label>
    </ligand>
</feature>
<feature type="binding site" evidence="7">
    <location>
        <position position="350"/>
    </location>
    <ligand>
        <name>Mn(2+)</name>
        <dbReference type="ChEBI" id="CHEBI:29035"/>
        <label>1</label>
    </ligand>
</feature>
<dbReference type="PRINTS" id="PR00481">
    <property type="entry name" value="LAMNOPPTDASE"/>
</dbReference>
<accession>A0A0G1CBN9</accession>
<dbReference type="InterPro" id="IPR011356">
    <property type="entry name" value="Leucine_aapep/pepB"/>
</dbReference>
<feature type="binding site" evidence="7">
    <location>
        <position position="352"/>
    </location>
    <ligand>
        <name>Mn(2+)</name>
        <dbReference type="ChEBI" id="CHEBI:29035"/>
        <label>2</label>
    </ligand>
</feature>
<dbReference type="InterPro" id="IPR043472">
    <property type="entry name" value="Macro_dom-like"/>
</dbReference>
<comment type="catalytic activity">
    <reaction evidence="2 7">
        <text>Release of an N-terminal amino acid, preferentially leucine, but not glutamic or aspartic acids.</text>
        <dbReference type="EC" id="3.4.11.10"/>
    </reaction>
</comment>
<dbReference type="GO" id="GO:0005737">
    <property type="term" value="C:cytoplasm"/>
    <property type="evidence" value="ECO:0007669"/>
    <property type="project" value="UniProtKB-SubCell"/>
</dbReference>
<keyword evidence="7" id="KW-0479">Metal-binding</keyword>
<dbReference type="Gene3D" id="3.40.220.10">
    <property type="entry name" value="Leucine Aminopeptidase, subunit E, domain 1"/>
    <property type="match status" value="1"/>
</dbReference>
<dbReference type="GO" id="GO:0006508">
    <property type="term" value="P:proteolysis"/>
    <property type="evidence" value="ECO:0007669"/>
    <property type="project" value="UniProtKB-KW"/>
</dbReference>